<evidence type="ECO:0000259" key="5">
    <source>
        <dbReference type="PROSITE" id="PS50160"/>
    </source>
</evidence>
<proteinExistence type="inferred from homology"/>
<dbReference type="SUPFAM" id="SSF50249">
    <property type="entry name" value="Nucleic acid-binding proteins"/>
    <property type="match status" value="1"/>
</dbReference>
<evidence type="ECO:0000313" key="7">
    <source>
        <dbReference type="Proteomes" id="UP000272474"/>
    </source>
</evidence>
<dbReference type="Pfam" id="PF04679">
    <property type="entry name" value="DNA_ligase_A_C"/>
    <property type="match status" value="1"/>
</dbReference>
<protein>
    <recommendedName>
        <fullName evidence="2">DNA ligase (ATP)</fullName>
        <ecNumber evidence="2">6.5.1.1</ecNumber>
    </recommendedName>
</protein>
<dbReference type="Pfam" id="PF01068">
    <property type="entry name" value="DNA_ligase_A_M"/>
    <property type="match status" value="1"/>
</dbReference>
<name>A0A3A9Z745_9ACTN</name>
<evidence type="ECO:0000256" key="4">
    <source>
        <dbReference type="ARBA" id="ARBA00034003"/>
    </source>
</evidence>
<dbReference type="Gene3D" id="3.30.470.30">
    <property type="entry name" value="DNA ligase/mRNA capping enzyme"/>
    <property type="match status" value="1"/>
</dbReference>
<dbReference type="OrthoDB" id="3733803at2"/>
<dbReference type="InterPro" id="IPR012309">
    <property type="entry name" value="DNA_ligase_ATP-dep_C"/>
</dbReference>
<dbReference type="EC" id="6.5.1.1" evidence="2"/>
<dbReference type="GO" id="GO:0006310">
    <property type="term" value="P:DNA recombination"/>
    <property type="evidence" value="ECO:0007669"/>
    <property type="project" value="InterPro"/>
</dbReference>
<keyword evidence="3 6" id="KW-0436">Ligase</keyword>
<dbReference type="Gene3D" id="3.30.1490.70">
    <property type="match status" value="1"/>
</dbReference>
<sequence>MARVPEAVAPILAVEGEPPHGAWGYEYKWDGYRCCLRVSDSGEARLTSRNGNDFTPIYPELTAAPEALRGSRALLDGEIVAPDAAGRPDFGLLQRRHQRRPTPRLLAEVPVTFLAFDLLLLGGEWLLGEPYARRRERLAGLGLGEGGEERLAAPPYYTEGEVAPERLVEIAGEHGLEGVVAKRLDSPYLPGRRSRLWVKKPLFRTQEAVVGGWRPGEGRRREAIGSLLLGAHDERGGLRYIGHVGTGFTEAALAALAGRLRPLARQASPFAGSVPRERARGARWVEPLLVGEVAYRTWTRDGRLRHPVWRGLREDRDPSGVRLPGA</sequence>
<accession>A0A3A9Z745</accession>
<dbReference type="RefSeq" id="WP_120677486.1">
    <property type="nucleotide sequence ID" value="NZ_RBAL01000004.1"/>
</dbReference>
<organism evidence="6 7">
    <name type="scientific">Streptomyces hoynatensis</name>
    <dbReference type="NCBI Taxonomy" id="1141874"/>
    <lineage>
        <taxon>Bacteria</taxon>
        <taxon>Bacillati</taxon>
        <taxon>Actinomycetota</taxon>
        <taxon>Actinomycetes</taxon>
        <taxon>Kitasatosporales</taxon>
        <taxon>Streptomycetaceae</taxon>
        <taxon>Streptomyces</taxon>
    </lineage>
</organism>
<dbReference type="InterPro" id="IPR050191">
    <property type="entry name" value="ATP-dep_DNA_ligase"/>
</dbReference>
<dbReference type="PROSITE" id="PS50160">
    <property type="entry name" value="DNA_LIGASE_A3"/>
    <property type="match status" value="1"/>
</dbReference>
<evidence type="ECO:0000256" key="2">
    <source>
        <dbReference type="ARBA" id="ARBA00012727"/>
    </source>
</evidence>
<dbReference type="InterPro" id="IPR012310">
    <property type="entry name" value="DNA_ligase_ATP-dep_cent"/>
</dbReference>
<dbReference type="EMBL" id="RBAL01000004">
    <property type="protein sequence ID" value="RKN43869.1"/>
    <property type="molecule type" value="Genomic_DNA"/>
</dbReference>
<comment type="catalytic activity">
    <reaction evidence="4">
        <text>ATP + (deoxyribonucleotide)n-3'-hydroxyl + 5'-phospho-(deoxyribonucleotide)m = (deoxyribonucleotide)n+m + AMP + diphosphate.</text>
        <dbReference type="EC" id="6.5.1.1"/>
    </reaction>
</comment>
<feature type="domain" description="ATP-dependent DNA ligase family profile" evidence="5">
    <location>
        <begin position="108"/>
        <end position="233"/>
    </location>
</feature>
<dbReference type="Gene3D" id="2.40.50.140">
    <property type="entry name" value="Nucleic acid-binding proteins"/>
    <property type="match status" value="1"/>
</dbReference>
<dbReference type="AlphaFoldDB" id="A0A3A9Z745"/>
<dbReference type="PANTHER" id="PTHR45674:SF4">
    <property type="entry name" value="DNA LIGASE 1"/>
    <property type="match status" value="1"/>
</dbReference>
<dbReference type="CDD" id="cd07906">
    <property type="entry name" value="Adenylation_DNA_ligase_LigD_LigC"/>
    <property type="match status" value="1"/>
</dbReference>
<dbReference type="GO" id="GO:0003910">
    <property type="term" value="F:DNA ligase (ATP) activity"/>
    <property type="evidence" value="ECO:0007669"/>
    <property type="project" value="UniProtKB-EC"/>
</dbReference>
<dbReference type="SUPFAM" id="SSF56091">
    <property type="entry name" value="DNA ligase/mRNA capping enzyme, catalytic domain"/>
    <property type="match status" value="1"/>
</dbReference>
<comment type="similarity">
    <text evidence="1">Belongs to the ATP-dependent DNA ligase family.</text>
</comment>
<comment type="caution">
    <text evidence="6">The sequence shown here is derived from an EMBL/GenBank/DDBJ whole genome shotgun (WGS) entry which is preliminary data.</text>
</comment>
<dbReference type="GO" id="GO:0006281">
    <property type="term" value="P:DNA repair"/>
    <property type="evidence" value="ECO:0007669"/>
    <property type="project" value="InterPro"/>
</dbReference>
<evidence type="ECO:0000256" key="1">
    <source>
        <dbReference type="ARBA" id="ARBA00007572"/>
    </source>
</evidence>
<dbReference type="PANTHER" id="PTHR45674">
    <property type="entry name" value="DNA LIGASE 1/3 FAMILY MEMBER"/>
    <property type="match status" value="1"/>
</dbReference>
<dbReference type="InterPro" id="IPR012340">
    <property type="entry name" value="NA-bd_OB-fold"/>
</dbReference>
<gene>
    <name evidence="6" type="ORF">D7294_09235</name>
</gene>
<dbReference type="Proteomes" id="UP000272474">
    <property type="component" value="Unassembled WGS sequence"/>
</dbReference>
<dbReference type="CDD" id="cd07971">
    <property type="entry name" value="OBF_DNA_ligase_LigD"/>
    <property type="match status" value="1"/>
</dbReference>
<evidence type="ECO:0000256" key="3">
    <source>
        <dbReference type="ARBA" id="ARBA00022598"/>
    </source>
</evidence>
<dbReference type="GO" id="GO:0005524">
    <property type="term" value="F:ATP binding"/>
    <property type="evidence" value="ECO:0007669"/>
    <property type="project" value="InterPro"/>
</dbReference>
<reference evidence="6 7" key="1">
    <citation type="journal article" date="2014" name="Int. J. Syst. Evol. Microbiol.">
        <title>Streptomyces hoynatensis sp. nov., isolated from deep marine sediment.</title>
        <authorList>
            <person name="Veyisoglu A."/>
            <person name="Sahin N."/>
        </authorList>
    </citation>
    <scope>NUCLEOTIDE SEQUENCE [LARGE SCALE GENOMIC DNA]</scope>
    <source>
        <strain evidence="6 7">KCTC 29097</strain>
    </source>
</reference>
<dbReference type="InterPro" id="IPR014146">
    <property type="entry name" value="LigD_ligase_dom"/>
</dbReference>
<dbReference type="NCBIfam" id="TIGR02779">
    <property type="entry name" value="NHEJ_ligase_lig"/>
    <property type="match status" value="1"/>
</dbReference>
<evidence type="ECO:0000313" key="6">
    <source>
        <dbReference type="EMBL" id="RKN43869.1"/>
    </source>
</evidence>
<keyword evidence="7" id="KW-1185">Reference proteome</keyword>